<dbReference type="Proteomes" id="UP000229342">
    <property type="component" value="Unassembled WGS sequence"/>
</dbReference>
<gene>
    <name evidence="3" type="ORF">COV91_06050</name>
</gene>
<dbReference type="GO" id="GO:0004803">
    <property type="term" value="F:transposase activity"/>
    <property type="evidence" value="ECO:0007669"/>
    <property type="project" value="InterPro"/>
</dbReference>
<dbReference type="GO" id="GO:0003677">
    <property type="term" value="F:DNA binding"/>
    <property type="evidence" value="ECO:0007669"/>
    <property type="project" value="InterPro"/>
</dbReference>
<proteinExistence type="predicted"/>
<dbReference type="EMBL" id="PCVG01000083">
    <property type="protein sequence ID" value="PIQ68059.1"/>
    <property type="molecule type" value="Genomic_DNA"/>
</dbReference>
<dbReference type="Pfam" id="PF01548">
    <property type="entry name" value="DEDD_Tnp_IS110"/>
    <property type="match status" value="1"/>
</dbReference>
<organism evidence="3 4">
    <name type="scientific">Candidatus Taylorbacteria bacterium CG11_big_fil_rev_8_21_14_0_20_46_11</name>
    <dbReference type="NCBI Taxonomy" id="1975025"/>
    <lineage>
        <taxon>Bacteria</taxon>
        <taxon>Candidatus Tayloriibacteriota</taxon>
    </lineage>
</organism>
<dbReference type="GO" id="GO:0006313">
    <property type="term" value="P:DNA transposition"/>
    <property type="evidence" value="ECO:0007669"/>
    <property type="project" value="InterPro"/>
</dbReference>
<dbReference type="InterPro" id="IPR003346">
    <property type="entry name" value="Transposase_20"/>
</dbReference>
<feature type="domain" description="Transposase IS116/IS110/IS902 C-terminal" evidence="2">
    <location>
        <begin position="210"/>
        <end position="291"/>
    </location>
</feature>
<dbReference type="InterPro" id="IPR002525">
    <property type="entry name" value="Transp_IS110-like_N"/>
</dbReference>
<evidence type="ECO:0000313" key="3">
    <source>
        <dbReference type="EMBL" id="PIQ68059.1"/>
    </source>
</evidence>
<dbReference type="Pfam" id="PF02371">
    <property type="entry name" value="Transposase_20"/>
    <property type="match status" value="1"/>
</dbReference>
<sequence length="351" mass="39395">MYTLGIDLHKKSSVWVLIDEHRTELWKETVPCHPEYISIAVKKIPVSPKEVQVALEPVAGWRWVSKQLEEAGMNVHIAHPRKIYLIAQSTKKNDEEDSRTLANLLHSGFFPEAHRSSEEIYQLRLLLRERNFIVRQRTSVKNQLHGIATTQGLHLIKSANPLHKRGKEGIMAGNNFVLKELHHLEEDLGERIVPFDKKLQEEVLKYPIASILRTIPGVGIVTALTVISEVDDFTRFKSGKHLTSFAGLVPRQRSSGDVVRYGAITHAGSAPLRTTLVETAMRIRESNAPELFAFVKRLTPICGAKKARVALARKLLAIMWKMVTSSTTYNPKLLFSSCTTKVSDLDTASGA</sequence>
<evidence type="ECO:0000259" key="2">
    <source>
        <dbReference type="Pfam" id="PF02371"/>
    </source>
</evidence>
<dbReference type="NCBIfam" id="NF033542">
    <property type="entry name" value="transpos_IS110"/>
    <property type="match status" value="1"/>
</dbReference>
<dbReference type="PANTHER" id="PTHR33055">
    <property type="entry name" value="TRANSPOSASE FOR INSERTION SEQUENCE ELEMENT IS1111A"/>
    <property type="match status" value="1"/>
</dbReference>
<accession>A0A2H0K9Y9</accession>
<name>A0A2H0K9Y9_9BACT</name>
<protein>
    <submittedName>
        <fullName evidence="3">Uncharacterized protein</fullName>
    </submittedName>
</protein>
<dbReference type="InterPro" id="IPR047650">
    <property type="entry name" value="Transpos_IS110"/>
</dbReference>
<comment type="caution">
    <text evidence="3">The sequence shown here is derived from an EMBL/GenBank/DDBJ whole genome shotgun (WGS) entry which is preliminary data.</text>
</comment>
<evidence type="ECO:0000259" key="1">
    <source>
        <dbReference type="Pfam" id="PF01548"/>
    </source>
</evidence>
<reference evidence="3 4" key="1">
    <citation type="submission" date="2017-09" db="EMBL/GenBank/DDBJ databases">
        <title>Depth-based differentiation of microbial function through sediment-hosted aquifers and enrichment of novel symbionts in the deep terrestrial subsurface.</title>
        <authorList>
            <person name="Probst A.J."/>
            <person name="Ladd B."/>
            <person name="Jarett J.K."/>
            <person name="Geller-Mcgrath D.E."/>
            <person name="Sieber C.M."/>
            <person name="Emerson J.B."/>
            <person name="Anantharaman K."/>
            <person name="Thomas B.C."/>
            <person name="Malmstrom R."/>
            <person name="Stieglmeier M."/>
            <person name="Klingl A."/>
            <person name="Woyke T."/>
            <person name="Ryan C.M."/>
            <person name="Banfield J.F."/>
        </authorList>
    </citation>
    <scope>NUCLEOTIDE SEQUENCE [LARGE SCALE GENOMIC DNA]</scope>
    <source>
        <strain evidence="3">CG11_big_fil_rev_8_21_14_0_20_46_11</strain>
    </source>
</reference>
<dbReference type="PANTHER" id="PTHR33055:SF13">
    <property type="entry name" value="TRANSPOSASE"/>
    <property type="match status" value="1"/>
</dbReference>
<evidence type="ECO:0000313" key="4">
    <source>
        <dbReference type="Proteomes" id="UP000229342"/>
    </source>
</evidence>
<feature type="domain" description="Transposase IS110-like N-terminal" evidence="1">
    <location>
        <begin position="4"/>
        <end position="147"/>
    </location>
</feature>
<dbReference type="AlphaFoldDB" id="A0A2H0K9Y9"/>